<organism evidence="1 2">
    <name type="scientific">Halosegnis marinus</name>
    <dbReference type="NCBI Taxonomy" id="3034023"/>
    <lineage>
        <taxon>Archaea</taxon>
        <taxon>Methanobacteriati</taxon>
        <taxon>Methanobacteriota</taxon>
        <taxon>Stenosarchaea group</taxon>
        <taxon>Halobacteria</taxon>
        <taxon>Halobacteriales</taxon>
        <taxon>Natronomonadaceae</taxon>
        <taxon>Halosegnis</taxon>
    </lineage>
</organism>
<reference evidence="1 2" key="1">
    <citation type="journal article" date="2019" name="Int. J. Syst. Evol. Microbiol.">
        <title>The Global Catalogue of Microorganisms (GCM) 10K type strain sequencing project: providing services to taxonomists for standard genome sequencing and annotation.</title>
        <authorList>
            <consortium name="The Broad Institute Genomics Platform"/>
            <consortium name="The Broad Institute Genome Sequencing Center for Infectious Disease"/>
            <person name="Wu L."/>
            <person name="Ma J."/>
        </authorList>
    </citation>
    <scope>NUCLEOTIDE SEQUENCE [LARGE SCALE GENOMIC DNA]</scope>
    <source>
        <strain evidence="1 2">DT85</strain>
    </source>
</reference>
<proteinExistence type="predicted"/>
<dbReference type="PANTHER" id="PTHR35519">
    <property type="entry name" value="MEMBRANE PROTEINS"/>
    <property type="match status" value="1"/>
</dbReference>
<sequence length="113" mass="12014">MADTQRVLDRMERVATLMDSGFELPVVGVKVGLDPLLGLVPGGGDLAAAVVSLYLVVEAARLGVSVRTLARMVFNVALDAVVGTVPLLGDAFDLVWRANDRNVRLAKRDLGVE</sequence>
<dbReference type="RefSeq" id="WP_276235628.1">
    <property type="nucleotide sequence ID" value="NZ_CP119802.1"/>
</dbReference>
<dbReference type="Pfam" id="PF13430">
    <property type="entry name" value="DUF4112"/>
    <property type="match status" value="1"/>
</dbReference>
<dbReference type="InterPro" id="IPR025187">
    <property type="entry name" value="DUF4112"/>
</dbReference>
<dbReference type="EMBL" id="JBHTAP010000001">
    <property type="protein sequence ID" value="MFC7234621.1"/>
    <property type="molecule type" value="Genomic_DNA"/>
</dbReference>
<accession>A0ABD5ZMI3</accession>
<comment type="caution">
    <text evidence="1">The sequence shown here is derived from an EMBL/GenBank/DDBJ whole genome shotgun (WGS) entry which is preliminary data.</text>
</comment>
<dbReference type="GeneID" id="79266289"/>
<dbReference type="Proteomes" id="UP001596398">
    <property type="component" value="Unassembled WGS sequence"/>
</dbReference>
<name>A0ABD5ZMI3_9EURY</name>
<evidence type="ECO:0000313" key="2">
    <source>
        <dbReference type="Proteomes" id="UP001596398"/>
    </source>
</evidence>
<dbReference type="PANTHER" id="PTHR35519:SF2">
    <property type="entry name" value="PH DOMAIN PROTEIN"/>
    <property type="match status" value="1"/>
</dbReference>
<evidence type="ECO:0000313" key="1">
    <source>
        <dbReference type="EMBL" id="MFC7234621.1"/>
    </source>
</evidence>
<dbReference type="AlphaFoldDB" id="A0ABD5ZMI3"/>
<protein>
    <submittedName>
        <fullName evidence="1">DUF4112 domain-containing protein</fullName>
    </submittedName>
</protein>
<keyword evidence="2" id="KW-1185">Reference proteome</keyword>
<gene>
    <name evidence="1" type="ORF">ACFQJ4_04730</name>
</gene>